<evidence type="ECO:0000256" key="6">
    <source>
        <dbReference type="ARBA" id="ARBA00023033"/>
    </source>
</evidence>
<comment type="similarity">
    <text evidence="2 8">Belongs to the cytochrome P450 family.</text>
</comment>
<dbReference type="GO" id="GO:0020037">
    <property type="term" value="F:heme binding"/>
    <property type="evidence" value="ECO:0007669"/>
    <property type="project" value="InterPro"/>
</dbReference>
<dbReference type="CDD" id="cd11061">
    <property type="entry name" value="CYP67-like"/>
    <property type="match status" value="1"/>
</dbReference>
<dbReference type="GO" id="GO:0016705">
    <property type="term" value="F:oxidoreductase activity, acting on paired donors, with incorporation or reduction of molecular oxygen"/>
    <property type="evidence" value="ECO:0007669"/>
    <property type="project" value="InterPro"/>
</dbReference>
<dbReference type="GO" id="GO:0004497">
    <property type="term" value="F:monooxygenase activity"/>
    <property type="evidence" value="ECO:0007669"/>
    <property type="project" value="UniProtKB-KW"/>
</dbReference>
<dbReference type="PRINTS" id="PR00385">
    <property type="entry name" value="P450"/>
</dbReference>
<evidence type="ECO:0000256" key="5">
    <source>
        <dbReference type="ARBA" id="ARBA00023004"/>
    </source>
</evidence>
<accession>A0A5N6ETJ3</accession>
<evidence type="ECO:0000256" key="2">
    <source>
        <dbReference type="ARBA" id="ARBA00010617"/>
    </source>
</evidence>
<evidence type="ECO:0000313" key="9">
    <source>
        <dbReference type="EMBL" id="KAB8219994.1"/>
    </source>
</evidence>
<organism evidence="9 10">
    <name type="scientific">Aspergillus novoparasiticus</name>
    <dbReference type="NCBI Taxonomy" id="986946"/>
    <lineage>
        <taxon>Eukaryota</taxon>
        <taxon>Fungi</taxon>
        <taxon>Dikarya</taxon>
        <taxon>Ascomycota</taxon>
        <taxon>Pezizomycotina</taxon>
        <taxon>Eurotiomycetes</taxon>
        <taxon>Eurotiomycetidae</taxon>
        <taxon>Eurotiales</taxon>
        <taxon>Aspergillaceae</taxon>
        <taxon>Aspergillus</taxon>
        <taxon>Aspergillus subgen. Circumdati</taxon>
    </lineage>
</organism>
<evidence type="ECO:0000256" key="7">
    <source>
        <dbReference type="PIRSR" id="PIRSR602401-1"/>
    </source>
</evidence>
<protein>
    <submittedName>
        <fullName evidence="9">Benzoate 4-monooxygenase cytochrome P450</fullName>
    </submittedName>
</protein>
<dbReference type="PANTHER" id="PTHR24305:SF172">
    <property type="entry name" value="P450, PUTATIVE (EUROFUNG)-RELATED"/>
    <property type="match status" value="1"/>
</dbReference>
<keyword evidence="7 8" id="KW-0349">Heme</keyword>
<comment type="cofactor">
    <cofactor evidence="1 7">
        <name>heme</name>
        <dbReference type="ChEBI" id="CHEBI:30413"/>
    </cofactor>
</comment>
<dbReference type="PROSITE" id="PS00086">
    <property type="entry name" value="CYTOCHROME_P450"/>
    <property type="match status" value="1"/>
</dbReference>
<dbReference type="InterPro" id="IPR001128">
    <property type="entry name" value="Cyt_P450"/>
</dbReference>
<keyword evidence="3 7" id="KW-0479">Metal-binding</keyword>
<evidence type="ECO:0000256" key="8">
    <source>
        <dbReference type="RuleBase" id="RU000461"/>
    </source>
</evidence>
<dbReference type="InterPro" id="IPR036396">
    <property type="entry name" value="Cyt_P450_sf"/>
</dbReference>
<reference evidence="9 10" key="1">
    <citation type="submission" date="2019-04" db="EMBL/GenBank/DDBJ databases">
        <title>Fungal friends and foes A comparative genomics study of 23 Aspergillus species from section Flavi.</title>
        <authorList>
            <consortium name="DOE Joint Genome Institute"/>
            <person name="Kjaerbolling I."/>
            <person name="Vesth T.C."/>
            <person name="Frisvad J.C."/>
            <person name="Nybo J.L."/>
            <person name="Theobald S."/>
            <person name="Kildgaard S."/>
            <person name="Petersen T.I."/>
            <person name="Kuo A."/>
            <person name="Sato A."/>
            <person name="Lyhne E.K."/>
            <person name="Kogle M.E."/>
            <person name="Wiebenga A."/>
            <person name="Kun R.S."/>
            <person name="Lubbers R.J."/>
            <person name="Makela M.R."/>
            <person name="Barry K."/>
            <person name="Chovatia M."/>
            <person name="Clum A."/>
            <person name="Daum C."/>
            <person name="Haridas S."/>
            <person name="He G."/>
            <person name="LaButti K."/>
            <person name="Lipzen A."/>
            <person name="Mondo S."/>
            <person name="Pangilinan J."/>
            <person name="Riley R."/>
            <person name="Salamov A."/>
            <person name="Simmons B.A."/>
            <person name="Magnuson J.K."/>
            <person name="Henrissat B."/>
            <person name="Mortensen U.H."/>
            <person name="Larsen T.O."/>
            <person name="De vries R.P."/>
            <person name="Grigoriev I.V."/>
            <person name="Machida M."/>
            <person name="Baker S.E."/>
            <person name="Andersen M.R."/>
        </authorList>
    </citation>
    <scope>NUCLEOTIDE SEQUENCE [LARGE SCALE GENOMIC DNA]</scope>
    <source>
        <strain evidence="9 10">CBS 126849</strain>
    </source>
</reference>
<evidence type="ECO:0000256" key="1">
    <source>
        <dbReference type="ARBA" id="ARBA00001971"/>
    </source>
</evidence>
<proteinExistence type="inferred from homology"/>
<dbReference type="EMBL" id="ML733433">
    <property type="protein sequence ID" value="KAB8219994.1"/>
    <property type="molecule type" value="Genomic_DNA"/>
</dbReference>
<evidence type="ECO:0000313" key="10">
    <source>
        <dbReference type="Proteomes" id="UP000326799"/>
    </source>
</evidence>
<feature type="binding site" description="axial binding residue" evidence="7">
    <location>
        <position position="461"/>
    </location>
    <ligand>
        <name>heme</name>
        <dbReference type="ChEBI" id="CHEBI:30413"/>
    </ligand>
    <ligandPart>
        <name>Fe</name>
        <dbReference type="ChEBI" id="CHEBI:18248"/>
    </ligandPart>
</feature>
<keyword evidence="6 8" id="KW-0503">Monooxygenase</keyword>
<gene>
    <name evidence="9" type="ORF">BDV33DRAFT_231268</name>
</gene>
<dbReference type="Proteomes" id="UP000326799">
    <property type="component" value="Unassembled WGS sequence"/>
</dbReference>
<keyword evidence="4 8" id="KW-0560">Oxidoreductase</keyword>
<keyword evidence="10" id="KW-1185">Reference proteome</keyword>
<dbReference type="SUPFAM" id="SSF48264">
    <property type="entry name" value="Cytochrome P450"/>
    <property type="match status" value="1"/>
</dbReference>
<dbReference type="Gene3D" id="1.10.630.10">
    <property type="entry name" value="Cytochrome P450"/>
    <property type="match status" value="1"/>
</dbReference>
<dbReference type="PRINTS" id="PR00463">
    <property type="entry name" value="EP450I"/>
</dbReference>
<sequence length="522" mass="59515">MAVWLLLGITLAIIIVRPLIVYSYDTKSLRRYPNQNILSPFTNLAYVWERSDKFRTRRLYRQHQKYPIIRTGPATISFGSVEAINDIYGHGTPCLKYETYQMTAGSHYNILNVIDRDEHSRKRRMLSNAFATRNLEQWEFKISDKVERLLKQLDQRCTSVLSEVNPPAAQDFNIEWRLWSNLFTIEAIADIALSENLGMLESGCDTILVTNSEGSGARSLRFLQSLHGGARISSRFVGAPDWFPFLKNATKFFVPSIRRQWEHGQSFGTIVSYLVGKRLRRGDSGDNLDDFLTCLIQDRLGKPRSLDRGEIEAEINILLDAGSDTTAIALVHILYYLVRNPHVLIKLRSEVAEALDGELIAPYAKVKSLPYLRACLEESLRLSPPLPRGLERKTPPSGMKIMGVWVPGNVGVSVPAYVSHRDPDLFPDPEKYVPERWLDGNVNISKMRAVLMPFSTGARACIGRNITTMEQQILVASLVYRYDFTLPSDDWQLEYEEAFNLWPASMPMKFWRRPEVPLGPQS</sequence>
<dbReference type="InterPro" id="IPR050121">
    <property type="entry name" value="Cytochrome_P450_monoxygenase"/>
</dbReference>
<dbReference type="GO" id="GO:0005506">
    <property type="term" value="F:iron ion binding"/>
    <property type="evidence" value="ECO:0007669"/>
    <property type="project" value="InterPro"/>
</dbReference>
<dbReference type="InterPro" id="IPR017972">
    <property type="entry name" value="Cyt_P450_CS"/>
</dbReference>
<dbReference type="AlphaFoldDB" id="A0A5N6ETJ3"/>
<keyword evidence="5 7" id="KW-0408">Iron</keyword>
<dbReference type="InterPro" id="IPR002401">
    <property type="entry name" value="Cyt_P450_E_grp-I"/>
</dbReference>
<name>A0A5N6ETJ3_9EURO</name>
<dbReference type="PANTHER" id="PTHR24305">
    <property type="entry name" value="CYTOCHROME P450"/>
    <property type="match status" value="1"/>
</dbReference>
<evidence type="ECO:0000256" key="3">
    <source>
        <dbReference type="ARBA" id="ARBA00022723"/>
    </source>
</evidence>
<dbReference type="Pfam" id="PF00067">
    <property type="entry name" value="p450"/>
    <property type="match status" value="1"/>
</dbReference>
<evidence type="ECO:0000256" key="4">
    <source>
        <dbReference type="ARBA" id="ARBA00023002"/>
    </source>
</evidence>